<dbReference type="Proteomes" id="UP000566985">
    <property type="component" value="Unassembled WGS sequence"/>
</dbReference>
<gene>
    <name evidence="2" type="ORF">HU668_08360</name>
    <name evidence="3" type="ORF">PANT111_130345</name>
</gene>
<name>A0A653PSC4_9GAMM</name>
<evidence type="ECO:0000256" key="1">
    <source>
        <dbReference type="SAM" id="MobiDB-lite"/>
    </source>
</evidence>
<dbReference type="AlphaFoldDB" id="A0A653PSC4"/>
<evidence type="ECO:0000313" key="5">
    <source>
        <dbReference type="Proteomes" id="UP000566985"/>
    </source>
</evidence>
<reference evidence="3 4" key="1">
    <citation type="submission" date="2019-10" db="EMBL/GenBank/DDBJ databases">
        <authorList>
            <person name="Karimi E."/>
        </authorList>
    </citation>
    <scope>NUCLEOTIDE SEQUENCE [LARGE SCALE GENOMIC DNA]</scope>
    <source>
        <strain evidence="3">Pantoea sp. 111</strain>
    </source>
</reference>
<dbReference type="EMBL" id="CABWMH010000005">
    <property type="protein sequence ID" value="VXB32458.1"/>
    <property type="molecule type" value="Genomic_DNA"/>
</dbReference>
<evidence type="ECO:0000313" key="2">
    <source>
        <dbReference type="EMBL" id="NUY96470.1"/>
    </source>
</evidence>
<feature type="region of interest" description="Disordered" evidence="1">
    <location>
        <begin position="31"/>
        <end position="50"/>
    </location>
</feature>
<sequence>MKTTSRGFTAGIIGEMLRAFLSAKGKGFVKNNDDVDGTRRRENTDDARGLTQAKKNPRICVGWCNNRVITAEAVLFSHPSIPLGPLSSHCFVPQQQRENATEFGEMQRGVNISLAALTL</sequence>
<proteinExistence type="predicted"/>
<evidence type="ECO:0000313" key="4">
    <source>
        <dbReference type="Proteomes" id="UP000433737"/>
    </source>
</evidence>
<dbReference type="GeneID" id="57345166"/>
<accession>A0A653PSC4</accession>
<protein>
    <submittedName>
        <fullName evidence="2">Uncharacterized protein</fullName>
    </submittedName>
</protein>
<comment type="caution">
    <text evidence="2">The sequence shown here is derived from an EMBL/GenBank/DDBJ whole genome shotgun (WGS) entry which is preliminary data.</text>
</comment>
<feature type="compositionally biased region" description="Basic and acidic residues" evidence="1">
    <location>
        <begin position="31"/>
        <end position="48"/>
    </location>
</feature>
<dbReference type="Proteomes" id="UP000433737">
    <property type="component" value="Unassembled WGS sequence"/>
</dbReference>
<dbReference type="RefSeq" id="WP_069728803.1">
    <property type="nucleotide sequence ID" value="NZ_CAUQFK010000003.1"/>
</dbReference>
<reference evidence="2 5" key="2">
    <citation type="submission" date="2020-05" db="EMBL/GenBank/DDBJ databases">
        <title>Whole Genome Sequences of Enterobacteriales Associated with the International Space Station.</title>
        <authorList>
            <person name="Bharadwaj A."/>
            <person name="Daudu R."/>
            <person name="Singh N."/>
            <person name="Wood J."/>
            <person name="Debieu M."/>
            <person name="Mason C."/>
            <person name="Wang C."/>
            <person name="Venkateswaran K."/>
        </authorList>
    </citation>
    <scope>NUCLEOTIDE SEQUENCE [LARGE SCALE GENOMIC DNA]</scope>
    <source>
        <strain evidence="2 5">IF5SW-B1</strain>
    </source>
</reference>
<evidence type="ECO:0000313" key="3">
    <source>
        <dbReference type="EMBL" id="VXB32458.1"/>
    </source>
</evidence>
<dbReference type="EMBL" id="JABWPM010000006">
    <property type="protein sequence ID" value="NUY96470.1"/>
    <property type="molecule type" value="Genomic_DNA"/>
</dbReference>
<organism evidence="2 5">
    <name type="scientific">Pantoea brenneri</name>
    <dbReference type="NCBI Taxonomy" id="472694"/>
    <lineage>
        <taxon>Bacteria</taxon>
        <taxon>Pseudomonadati</taxon>
        <taxon>Pseudomonadota</taxon>
        <taxon>Gammaproteobacteria</taxon>
        <taxon>Enterobacterales</taxon>
        <taxon>Erwiniaceae</taxon>
        <taxon>Pantoea</taxon>
    </lineage>
</organism>